<evidence type="ECO:0000313" key="3">
    <source>
        <dbReference type="Proteomes" id="UP000321058"/>
    </source>
</evidence>
<dbReference type="Proteomes" id="UP000321058">
    <property type="component" value="Unassembled WGS sequence"/>
</dbReference>
<gene>
    <name evidence="2" type="ORF">RSO01_04830</name>
</gene>
<dbReference type="EMBL" id="BKAJ01000007">
    <property type="protein sequence ID" value="GEP53317.1"/>
    <property type="molecule type" value="Genomic_DNA"/>
</dbReference>
<organism evidence="2 3">
    <name type="scientific">Reyranella soli</name>
    <dbReference type="NCBI Taxonomy" id="1230389"/>
    <lineage>
        <taxon>Bacteria</taxon>
        <taxon>Pseudomonadati</taxon>
        <taxon>Pseudomonadota</taxon>
        <taxon>Alphaproteobacteria</taxon>
        <taxon>Hyphomicrobiales</taxon>
        <taxon>Reyranellaceae</taxon>
        <taxon>Reyranella</taxon>
    </lineage>
</organism>
<accession>A0A512N2U4</accession>
<evidence type="ECO:0000256" key="1">
    <source>
        <dbReference type="SAM" id="MobiDB-lite"/>
    </source>
</evidence>
<keyword evidence="3" id="KW-1185">Reference proteome</keyword>
<name>A0A512N2U4_9HYPH</name>
<comment type="caution">
    <text evidence="2">The sequence shown here is derived from an EMBL/GenBank/DDBJ whole genome shotgun (WGS) entry which is preliminary data.</text>
</comment>
<protein>
    <submittedName>
        <fullName evidence="2">Uncharacterized protein</fullName>
    </submittedName>
</protein>
<reference evidence="2 3" key="1">
    <citation type="submission" date="2019-07" db="EMBL/GenBank/DDBJ databases">
        <title>Whole genome shotgun sequence of Reyranella soli NBRC 108950.</title>
        <authorList>
            <person name="Hosoyama A."/>
            <person name="Uohara A."/>
            <person name="Ohji S."/>
            <person name="Ichikawa N."/>
        </authorList>
    </citation>
    <scope>NUCLEOTIDE SEQUENCE [LARGE SCALE GENOMIC DNA]</scope>
    <source>
        <strain evidence="2 3">NBRC 108950</strain>
    </source>
</reference>
<dbReference type="AlphaFoldDB" id="A0A512N2U4"/>
<feature type="compositionally biased region" description="Basic and acidic residues" evidence="1">
    <location>
        <begin position="1"/>
        <end position="12"/>
    </location>
</feature>
<proteinExistence type="predicted"/>
<sequence>MGRQADCAEVRTKGAVRSRRGRGIKGRTEIISATTAGEDAQATYARSQGTFVFLNKQPFEFQDELRHDVDQERCSHS</sequence>
<evidence type="ECO:0000313" key="2">
    <source>
        <dbReference type="EMBL" id="GEP53317.1"/>
    </source>
</evidence>
<feature type="region of interest" description="Disordered" evidence="1">
    <location>
        <begin position="1"/>
        <end position="21"/>
    </location>
</feature>